<comment type="caution">
    <text evidence="4">The sequence shown here is derived from an EMBL/GenBank/DDBJ whole genome shotgun (WGS) entry which is preliminary data.</text>
</comment>
<dbReference type="InterPro" id="IPR036875">
    <property type="entry name" value="Znf_CCHC_sf"/>
</dbReference>
<keyword evidence="5" id="KW-1185">Reference proteome</keyword>
<evidence type="ECO:0000256" key="2">
    <source>
        <dbReference type="SAM" id="MobiDB-lite"/>
    </source>
</evidence>
<feature type="compositionally biased region" description="Polar residues" evidence="2">
    <location>
        <begin position="438"/>
        <end position="469"/>
    </location>
</feature>
<feature type="compositionally biased region" description="Basic and acidic residues" evidence="2">
    <location>
        <begin position="53"/>
        <end position="75"/>
    </location>
</feature>
<name>A0ABP1QR68_9HEXA</name>
<feature type="region of interest" description="Disordered" evidence="2">
    <location>
        <begin position="334"/>
        <end position="360"/>
    </location>
</feature>
<feature type="compositionally biased region" description="Low complexity" evidence="2">
    <location>
        <begin position="203"/>
        <end position="216"/>
    </location>
</feature>
<feature type="domain" description="CCHC-type" evidence="3">
    <location>
        <begin position="950"/>
        <end position="965"/>
    </location>
</feature>
<reference evidence="4 5" key="1">
    <citation type="submission" date="2024-08" db="EMBL/GenBank/DDBJ databases">
        <authorList>
            <person name="Cucini C."/>
            <person name="Frati F."/>
        </authorList>
    </citation>
    <scope>NUCLEOTIDE SEQUENCE [LARGE SCALE GENOMIC DNA]</scope>
</reference>
<feature type="compositionally biased region" description="Polar residues" evidence="2">
    <location>
        <begin position="292"/>
        <end position="310"/>
    </location>
</feature>
<evidence type="ECO:0000313" key="4">
    <source>
        <dbReference type="EMBL" id="CAL8110348.1"/>
    </source>
</evidence>
<feature type="compositionally biased region" description="Acidic residues" evidence="2">
    <location>
        <begin position="500"/>
        <end position="516"/>
    </location>
</feature>
<dbReference type="EMBL" id="CAXLJM020000044">
    <property type="protein sequence ID" value="CAL8110348.1"/>
    <property type="molecule type" value="Genomic_DNA"/>
</dbReference>
<dbReference type="PANTHER" id="PTHR22836">
    <property type="entry name" value="WD40 REPEAT PROTEIN"/>
    <property type="match status" value="1"/>
</dbReference>
<keyword evidence="1" id="KW-0863">Zinc-finger</keyword>
<evidence type="ECO:0000259" key="3">
    <source>
        <dbReference type="PROSITE" id="PS50158"/>
    </source>
</evidence>
<keyword evidence="1" id="KW-0479">Metal-binding</keyword>
<evidence type="ECO:0000313" key="5">
    <source>
        <dbReference type="Proteomes" id="UP001642540"/>
    </source>
</evidence>
<feature type="region of interest" description="Disordered" evidence="2">
    <location>
        <begin position="593"/>
        <end position="614"/>
    </location>
</feature>
<feature type="compositionally biased region" description="Basic and acidic residues" evidence="2">
    <location>
        <begin position="426"/>
        <end position="437"/>
    </location>
</feature>
<dbReference type="InterPro" id="IPR001878">
    <property type="entry name" value="Znf_CCHC"/>
</dbReference>
<dbReference type="Pfam" id="PF00098">
    <property type="entry name" value="zf-CCHC"/>
    <property type="match status" value="1"/>
</dbReference>
<dbReference type="PANTHER" id="PTHR22836:SF0">
    <property type="entry name" value="PRE-MRNA 3' END PROCESSING PROTEIN WDR33"/>
    <property type="match status" value="1"/>
</dbReference>
<dbReference type="Proteomes" id="UP001642540">
    <property type="component" value="Unassembled WGS sequence"/>
</dbReference>
<feature type="compositionally biased region" description="Basic and acidic residues" evidence="2">
    <location>
        <begin position="928"/>
        <end position="943"/>
    </location>
</feature>
<feature type="region of interest" description="Disordered" evidence="2">
    <location>
        <begin position="962"/>
        <end position="996"/>
    </location>
</feature>
<gene>
    <name evidence="4" type="ORF">ODALV1_LOCUS14177</name>
</gene>
<feature type="region of interest" description="Disordered" evidence="2">
    <location>
        <begin position="372"/>
        <end position="541"/>
    </location>
</feature>
<dbReference type="InterPro" id="IPR045245">
    <property type="entry name" value="Pfs2-like"/>
</dbReference>
<feature type="compositionally biased region" description="Polar residues" evidence="2">
    <location>
        <begin position="226"/>
        <end position="242"/>
    </location>
</feature>
<proteinExistence type="predicted"/>
<feature type="compositionally biased region" description="Polar residues" evidence="2">
    <location>
        <begin position="974"/>
        <end position="993"/>
    </location>
</feature>
<dbReference type="SUPFAM" id="SSF57756">
    <property type="entry name" value="Retrovirus zinc finger-like domains"/>
    <property type="match status" value="1"/>
</dbReference>
<keyword evidence="1" id="KW-0862">Zinc</keyword>
<feature type="compositionally biased region" description="Polar residues" evidence="2">
    <location>
        <begin position="373"/>
        <end position="391"/>
    </location>
</feature>
<feature type="region of interest" description="Disordered" evidence="2">
    <location>
        <begin position="881"/>
        <end position="943"/>
    </location>
</feature>
<feature type="region of interest" description="Disordered" evidence="2">
    <location>
        <begin position="1"/>
        <end position="311"/>
    </location>
</feature>
<feature type="compositionally biased region" description="Polar residues" evidence="2">
    <location>
        <begin position="149"/>
        <end position="194"/>
    </location>
</feature>
<feature type="compositionally biased region" description="Low complexity" evidence="2">
    <location>
        <begin position="526"/>
        <end position="535"/>
    </location>
</feature>
<protein>
    <recommendedName>
        <fullName evidence="3">CCHC-type domain-containing protein</fullName>
    </recommendedName>
</protein>
<feature type="compositionally biased region" description="Basic and acidic residues" evidence="2">
    <location>
        <begin position="962"/>
        <end position="973"/>
    </location>
</feature>
<dbReference type="PROSITE" id="PS50158">
    <property type="entry name" value="ZF_CCHC"/>
    <property type="match status" value="1"/>
</dbReference>
<organism evidence="4 5">
    <name type="scientific">Orchesella dallaii</name>
    <dbReference type="NCBI Taxonomy" id="48710"/>
    <lineage>
        <taxon>Eukaryota</taxon>
        <taxon>Metazoa</taxon>
        <taxon>Ecdysozoa</taxon>
        <taxon>Arthropoda</taxon>
        <taxon>Hexapoda</taxon>
        <taxon>Collembola</taxon>
        <taxon>Entomobryomorpha</taxon>
        <taxon>Entomobryoidea</taxon>
        <taxon>Orchesellidae</taxon>
        <taxon>Orchesellinae</taxon>
        <taxon>Orchesella</taxon>
    </lineage>
</organism>
<dbReference type="SMART" id="SM00343">
    <property type="entry name" value="ZnF_C2HC"/>
    <property type="match status" value="1"/>
</dbReference>
<feature type="compositionally biased region" description="Acidic residues" evidence="2">
    <location>
        <begin position="470"/>
        <end position="479"/>
    </location>
</feature>
<accession>A0ABP1QR68</accession>
<evidence type="ECO:0000256" key="1">
    <source>
        <dbReference type="PROSITE-ProRule" id="PRU00047"/>
    </source>
</evidence>
<sequence length="1046" mass="119639">MSSKSDHTRKSRRLRKLKPEYEQKQLIFSRKKRSRTLSEISSSDSDTDTDNVEYTRSKDTASPDITDTEKQEASKTPEYTYNTETNQRELLLPEDPATCAEIIAQGYIPNQEPSNSDEEPKQSPGKANTSPLTKIVALIPNSIKRLRDNYSTQSPTRTVSGPTQTADVFISQASGPNTPNKPNRISPLSSSFTKHSVRELQITQSSSSSSESSSTEESSKEQTETAENQTKPQEITSETSNIQEEDGAETGRYCCPQNTQNKVCLDPTSPIAHCSNSIPPCPKAQSEELETPKQTQELQNQSKTPENEINSADKVPKLIEICDYILDKVRKQINSTKHHEETPKRPKNRGSLKPTTSKDHELINRITEEINAINKSAHTPQEVISDTSSSHLDVPDVTPQYFQPAGRRKLSLGQPLSHPPLTTTENKSENEATDRDNTTLIDNNPEAINSEQEQQEQTLPRETTTQSQAEIDDLEDQEVEPPLSTRSQEEDSSYGNSVFDDTEDEEQEELEKDEEPTNNPEINSKQQTDSTTQTQPEPNKSYFHYPFAQIQLAQDQHIESSNQRVLDNLAVPQYWQAADKGTNTEHILLERQHQETRETQTQPISQQRTTTKDKHNLTIKHDRESESSEIEFEQVESDEEYFIRGFPRTSLIQDNKLLDPEQNMTSSNEMMPKYSIALNENAVKLFIRSFNLWGNMKGLSESSKKFFFPLCFVNSEASKWFLLNTSLQEDKSISFDQMCEKFLEDAPMEFARDKNLHDLLKEEPKPTESASSYLLRIRFAAGDEWNTMTESRIVDALCNNLPNSLAAFIDVRGRPDQFDELKTLVRAYERKTDSRLQSRDSLRPAREEAGINALAAKVSDENQITKVLEVLVSEIAALNNKKDQDTSSGRQDTESALIRGIEGNNRHMVTRNPEPENRNRETQNSSRQEQENRNDVQQRQENDRNNRMVCYYCNKLGHRKSDCRSKKYDEQNRQPRGSNPNRNYQVGQPRQNSYQNRGQYYPRQQYQQQGRPTYPPQNYQNQQNNRYLNVGRPTVHFQPQNQNQGN</sequence>